<dbReference type="Pfam" id="PF00005">
    <property type="entry name" value="ABC_tran"/>
    <property type="match status" value="1"/>
</dbReference>
<evidence type="ECO:0000259" key="7">
    <source>
        <dbReference type="PROSITE" id="PS50893"/>
    </source>
</evidence>
<protein>
    <submittedName>
        <fullName evidence="8">ATP-binding cassette domain-containing protein</fullName>
    </submittedName>
</protein>
<dbReference type="InterPro" id="IPR017871">
    <property type="entry name" value="ABC_transporter-like_CS"/>
</dbReference>
<dbReference type="PANTHER" id="PTHR42788:SF7">
    <property type="entry name" value="NITRATE ABC TRANSPORTER ATP-BINDING PROTEIN"/>
    <property type="match status" value="1"/>
</dbReference>
<dbReference type="InterPro" id="IPR050166">
    <property type="entry name" value="ABC_transporter_ATP-bind"/>
</dbReference>
<evidence type="ECO:0000256" key="3">
    <source>
        <dbReference type="ARBA" id="ARBA00022475"/>
    </source>
</evidence>
<dbReference type="PANTHER" id="PTHR42788">
    <property type="entry name" value="TAURINE IMPORT ATP-BINDING PROTEIN-RELATED"/>
    <property type="match status" value="1"/>
</dbReference>
<evidence type="ECO:0000256" key="1">
    <source>
        <dbReference type="ARBA" id="ARBA00004202"/>
    </source>
</evidence>
<evidence type="ECO:0000256" key="2">
    <source>
        <dbReference type="ARBA" id="ARBA00022448"/>
    </source>
</evidence>
<keyword evidence="4" id="KW-0547">Nucleotide-binding</keyword>
<dbReference type="PROSITE" id="PS50893">
    <property type="entry name" value="ABC_TRANSPORTER_2"/>
    <property type="match status" value="1"/>
</dbReference>
<dbReference type="InterPro" id="IPR003593">
    <property type="entry name" value="AAA+_ATPase"/>
</dbReference>
<keyword evidence="3" id="KW-1003">Cell membrane</keyword>
<dbReference type="RefSeq" id="WP_324670333.1">
    <property type="nucleotide sequence ID" value="NZ_CP141614.1"/>
</dbReference>
<dbReference type="Gene3D" id="3.40.50.300">
    <property type="entry name" value="P-loop containing nucleotide triphosphate hydrolases"/>
    <property type="match status" value="1"/>
</dbReference>
<dbReference type="SMART" id="SM00382">
    <property type="entry name" value="AAA"/>
    <property type="match status" value="1"/>
</dbReference>
<dbReference type="SUPFAM" id="SSF52540">
    <property type="entry name" value="P-loop containing nucleoside triphosphate hydrolases"/>
    <property type="match status" value="1"/>
</dbReference>
<evidence type="ECO:0000313" key="8">
    <source>
        <dbReference type="EMBL" id="WRP15918.1"/>
    </source>
</evidence>
<dbReference type="GO" id="GO:0005524">
    <property type="term" value="F:ATP binding"/>
    <property type="evidence" value="ECO:0007669"/>
    <property type="project" value="UniProtKB-KW"/>
</dbReference>
<gene>
    <name evidence="8" type="ORF">VLY81_03740</name>
</gene>
<evidence type="ECO:0000256" key="6">
    <source>
        <dbReference type="ARBA" id="ARBA00023136"/>
    </source>
</evidence>
<dbReference type="InterPro" id="IPR027417">
    <property type="entry name" value="P-loop_NTPase"/>
</dbReference>
<keyword evidence="2" id="KW-0813">Transport</keyword>
<keyword evidence="6" id="KW-0472">Membrane</keyword>
<dbReference type="InterPro" id="IPR003439">
    <property type="entry name" value="ABC_transporter-like_ATP-bd"/>
</dbReference>
<keyword evidence="5 8" id="KW-0067">ATP-binding</keyword>
<evidence type="ECO:0000256" key="4">
    <source>
        <dbReference type="ARBA" id="ARBA00022741"/>
    </source>
</evidence>
<reference evidence="9" key="1">
    <citation type="submission" date="2023-12" db="EMBL/GenBank/DDBJ databases">
        <title>Novel isolates from deep terrestrial aquifers shed light on the physiology and ecology of the class Limnochordia.</title>
        <authorList>
            <person name="Karnachuk O.V."/>
            <person name="Lukina A.P."/>
            <person name="Avakyan M.R."/>
            <person name="Kadnikov V."/>
            <person name="Begmatov S."/>
            <person name="Beletsky A.V."/>
            <person name="Mardanov A.V."/>
            <person name="Ravin N.V."/>
        </authorList>
    </citation>
    <scope>NUCLEOTIDE SEQUENCE [LARGE SCALE GENOMIC DNA]</scope>
    <source>
        <strain evidence="9">LN</strain>
    </source>
</reference>
<keyword evidence="9" id="KW-1185">Reference proteome</keyword>
<proteinExistence type="predicted"/>
<dbReference type="PROSITE" id="PS00211">
    <property type="entry name" value="ABC_TRANSPORTER_1"/>
    <property type="match status" value="1"/>
</dbReference>
<sequence>MLRLSGITKTFREGGAVDGRPALDGVSLVLRAGEFVTVVGSNGAGKSTLLNVVAGTVMPDAGQVHVDGQDVTGWPEHRRAAFIGRVFQDPRAGTAGSLTIEENMVLAMTRGIRRGLAPALTRARRAAITEALATLGMGLEHRLETPVSHLSGGQRQALTVLMATVRAPKLLLLDEHTAALDPRAAETVLELTRQVVARQGLTTLMVTHNLRHALTVGDRTLLMHEGRIVLDLAGEARRGMDVADLMEAFRRACGESALDDRLVLSAAP</sequence>
<evidence type="ECO:0000256" key="5">
    <source>
        <dbReference type="ARBA" id="ARBA00022840"/>
    </source>
</evidence>
<dbReference type="Proteomes" id="UP001333102">
    <property type="component" value="Chromosome"/>
</dbReference>
<feature type="domain" description="ABC transporter" evidence="7">
    <location>
        <begin position="2"/>
        <end position="250"/>
    </location>
</feature>
<organism evidence="8 9">
    <name type="scientific">Geochorda subterranea</name>
    <dbReference type="NCBI Taxonomy" id="3109564"/>
    <lineage>
        <taxon>Bacteria</taxon>
        <taxon>Bacillati</taxon>
        <taxon>Bacillota</taxon>
        <taxon>Limnochordia</taxon>
        <taxon>Limnochordales</taxon>
        <taxon>Geochordaceae</taxon>
        <taxon>Geochorda</taxon>
    </lineage>
</organism>
<comment type="subcellular location">
    <subcellularLocation>
        <location evidence="1">Cell membrane</location>
        <topology evidence="1">Peripheral membrane protein</topology>
    </subcellularLocation>
</comment>
<name>A0ABZ1BTM3_9FIRM</name>
<dbReference type="EMBL" id="CP141614">
    <property type="protein sequence ID" value="WRP15918.1"/>
    <property type="molecule type" value="Genomic_DNA"/>
</dbReference>
<evidence type="ECO:0000313" key="9">
    <source>
        <dbReference type="Proteomes" id="UP001333102"/>
    </source>
</evidence>
<accession>A0ABZ1BTM3</accession>